<dbReference type="EMBL" id="MDYL01000036">
    <property type="protein sequence ID" value="OQD68390.1"/>
    <property type="molecule type" value="Genomic_DNA"/>
</dbReference>
<feature type="compositionally biased region" description="Basic and acidic residues" evidence="1">
    <location>
        <begin position="234"/>
        <end position="246"/>
    </location>
</feature>
<evidence type="ECO:0000313" key="2">
    <source>
        <dbReference type="EMBL" id="OQD68390.1"/>
    </source>
</evidence>
<name>A0A1V6NUP4_PENDC</name>
<dbReference type="STRING" id="69771.A0A1V6NUP4"/>
<feature type="compositionally biased region" description="Basic residues" evidence="1">
    <location>
        <begin position="220"/>
        <end position="233"/>
    </location>
</feature>
<keyword evidence="3" id="KW-1185">Reference proteome</keyword>
<evidence type="ECO:0000256" key="1">
    <source>
        <dbReference type="SAM" id="MobiDB-lite"/>
    </source>
</evidence>
<reference evidence="3" key="1">
    <citation type="journal article" date="2017" name="Nat. Microbiol.">
        <title>Global analysis of biosynthetic gene clusters reveals vast potential of secondary metabolite production in Penicillium species.</title>
        <authorList>
            <person name="Nielsen J.C."/>
            <person name="Grijseels S."/>
            <person name="Prigent S."/>
            <person name="Ji B."/>
            <person name="Dainat J."/>
            <person name="Nielsen K.F."/>
            <person name="Frisvad J.C."/>
            <person name="Workman M."/>
            <person name="Nielsen J."/>
        </authorList>
    </citation>
    <scope>NUCLEOTIDE SEQUENCE [LARGE SCALE GENOMIC DNA]</scope>
    <source>
        <strain evidence="3">IBT 11843</strain>
    </source>
</reference>
<evidence type="ECO:0000313" key="3">
    <source>
        <dbReference type="Proteomes" id="UP000191522"/>
    </source>
</evidence>
<gene>
    <name evidence="2" type="ORF">PENDEC_c036G06183</name>
</gene>
<organism evidence="2 3">
    <name type="scientific">Penicillium decumbens</name>
    <dbReference type="NCBI Taxonomy" id="69771"/>
    <lineage>
        <taxon>Eukaryota</taxon>
        <taxon>Fungi</taxon>
        <taxon>Dikarya</taxon>
        <taxon>Ascomycota</taxon>
        <taxon>Pezizomycotina</taxon>
        <taxon>Eurotiomycetes</taxon>
        <taxon>Eurotiomycetidae</taxon>
        <taxon>Eurotiales</taxon>
        <taxon>Aspergillaceae</taxon>
        <taxon>Penicillium</taxon>
    </lineage>
</organism>
<protein>
    <submittedName>
        <fullName evidence="2">Uncharacterized protein</fullName>
    </submittedName>
</protein>
<feature type="compositionally biased region" description="Polar residues" evidence="1">
    <location>
        <begin position="16"/>
        <end position="28"/>
    </location>
</feature>
<feature type="region of interest" description="Disordered" evidence="1">
    <location>
        <begin position="220"/>
        <end position="259"/>
    </location>
</feature>
<accession>A0A1V6NUP4</accession>
<dbReference type="OMA" id="CEACMIS"/>
<proteinExistence type="predicted"/>
<feature type="region of interest" description="Disordered" evidence="1">
    <location>
        <begin position="383"/>
        <end position="413"/>
    </location>
</feature>
<sequence>MDPNSVPQRFTVEAKPQSTAHNTGSSSHHVPLIEQLIQSLPKSLRRPRPLSLGRIRSSGLCDVHKGLNADLMKDLLSLVQAEVTRNFRQLDEYPNLIQPIEADILAKLRALRGIWTKPSDSPVVPKALSYQINGCPACMLARIAADGETIRNLRVILQSRTRTRKKHRAPTLMVFVDECVRQFGGDEADELFGTASNLAFQMKATRKACVKAWYRDNKHLHSRHHKRRKRRRTGKVESDGSTERTSRRPHIPSIAAILEDNVDVQRQSRSVPVSDSSQEYLQYILRSLRADGSTASIHSWREVERELSMIKPCRQIANKNPHSQSTSTPVPEARVAPLRFSKLESPSRVKGSDTQVRQCYEFREDDSFLDYSSSDYAYWTDVSIDSDDDAPDKTQPRPPFQSDASRKQPAAATTTWSLVCGQGNMI</sequence>
<dbReference type="Proteomes" id="UP000191522">
    <property type="component" value="Unassembled WGS sequence"/>
</dbReference>
<dbReference type="OrthoDB" id="3786931at2759"/>
<feature type="region of interest" description="Disordered" evidence="1">
    <location>
        <begin position="1"/>
        <end position="28"/>
    </location>
</feature>
<dbReference type="AlphaFoldDB" id="A0A1V6NUP4"/>
<comment type="caution">
    <text evidence="2">The sequence shown here is derived from an EMBL/GenBank/DDBJ whole genome shotgun (WGS) entry which is preliminary data.</text>
</comment>